<dbReference type="AlphaFoldDB" id="A0A8J8NHG5"/>
<sequence>MMKKCIMFFLTLIRHIIVKSNKLILPIFKRCHIITFQCKMTQKQVKKTSNFDVNLTYIIYNQVITISFNEMKKSQ</sequence>
<comment type="caution">
    <text evidence="2">The sequence shown here is derived from an EMBL/GenBank/DDBJ whole genome shotgun (WGS) entry which is preliminary data.</text>
</comment>
<dbReference type="Proteomes" id="UP000785679">
    <property type="component" value="Unassembled WGS sequence"/>
</dbReference>
<evidence type="ECO:0000256" key="1">
    <source>
        <dbReference type="SAM" id="SignalP"/>
    </source>
</evidence>
<evidence type="ECO:0000313" key="2">
    <source>
        <dbReference type="EMBL" id="TNV74833.1"/>
    </source>
</evidence>
<feature type="chain" id="PRO_5035279392" evidence="1">
    <location>
        <begin position="21"/>
        <end position="75"/>
    </location>
</feature>
<proteinExistence type="predicted"/>
<keyword evidence="1" id="KW-0732">Signal</keyword>
<keyword evidence="3" id="KW-1185">Reference proteome</keyword>
<dbReference type="EMBL" id="RRYP01016604">
    <property type="protein sequence ID" value="TNV74833.1"/>
    <property type="molecule type" value="Genomic_DNA"/>
</dbReference>
<feature type="signal peptide" evidence="1">
    <location>
        <begin position="1"/>
        <end position="20"/>
    </location>
</feature>
<name>A0A8J8NHG5_HALGN</name>
<evidence type="ECO:0000313" key="3">
    <source>
        <dbReference type="Proteomes" id="UP000785679"/>
    </source>
</evidence>
<reference evidence="2" key="1">
    <citation type="submission" date="2019-06" db="EMBL/GenBank/DDBJ databases">
        <authorList>
            <person name="Zheng W."/>
        </authorList>
    </citation>
    <scope>NUCLEOTIDE SEQUENCE</scope>
    <source>
        <strain evidence="2">QDHG01</strain>
    </source>
</reference>
<organism evidence="2 3">
    <name type="scientific">Halteria grandinella</name>
    <dbReference type="NCBI Taxonomy" id="5974"/>
    <lineage>
        <taxon>Eukaryota</taxon>
        <taxon>Sar</taxon>
        <taxon>Alveolata</taxon>
        <taxon>Ciliophora</taxon>
        <taxon>Intramacronucleata</taxon>
        <taxon>Spirotrichea</taxon>
        <taxon>Stichotrichia</taxon>
        <taxon>Sporadotrichida</taxon>
        <taxon>Halteriidae</taxon>
        <taxon>Halteria</taxon>
    </lineage>
</organism>
<accession>A0A8J8NHG5</accession>
<gene>
    <name evidence="2" type="ORF">FGO68_gene12980</name>
</gene>
<protein>
    <submittedName>
        <fullName evidence="2">Uncharacterized protein</fullName>
    </submittedName>
</protein>